<sequence>MRSRELLDQLMAAINGAHDLESLARPLLSMLQQQSGAESVYVTLIDQESGVQRVLFSHNGRDTLIPEDIEVPWDQTLCKRALEEGLNRPVEVDTHWPDATLARSIGIKTYFSQPIYRGDRSPVGTLCAADRRVIDLPEATQRLMRMAALLLTREWEHERLLIQLQRENALLQNAALLDPLTLISNRRALMDDLTRVLDNARRLGAVVQLAFIDLDGFKDVNDRHGHAAGDEFLRLVAQRLQQGLRKGDGVARYGGDEFVVYGMCGGEHQDGARQAWQQRLEQLTRGTYALGEVSIDYPGASVGVSCSKPDDTALTLLKRADAHMYFVKTSRRNRSAAG</sequence>
<proteinExistence type="predicted"/>
<dbReference type="EC" id="2.7.7.65" evidence="1"/>
<dbReference type="GO" id="GO:0043709">
    <property type="term" value="P:cell adhesion involved in single-species biofilm formation"/>
    <property type="evidence" value="ECO:0007669"/>
    <property type="project" value="TreeGrafter"/>
</dbReference>
<dbReference type="InterPro" id="IPR043128">
    <property type="entry name" value="Rev_trsase/Diguanyl_cyclase"/>
</dbReference>
<dbReference type="PANTHER" id="PTHR45138">
    <property type="entry name" value="REGULATORY COMPONENTS OF SENSORY TRANSDUCTION SYSTEM"/>
    <property type="match status" value="1"/>
</dbReference>
<dbReference type="Gene3D" id="3.30.70.270">
    <property type="match status" value="1"/>
</dbReference>
<comment type="catalytic activity">
    <reaction evidence="2">
        <text>2 GTP = 3',3'-c-di-GMP + 2 diphosphate</text>
        <dbReference type="Rhea" id="RHEA:24898"/>
        <dbReference type="ChEBI" id="CHEBI:33019"/>
        <dbReference type="ChEBI" id="CHEBI:37565"/>
        <dbReference type="ChEBI" id="CHEBI:58805"/>
        <dbReference type="EC" id="2.7.7.65"/>
    </reaction>
</comment>
<dbReference type="Proteomes" id="UP000183649">
    <property type="component" value="Unassembled WGS sequence"/>
</dbReference>
<dbReference type="Pfam" id="PF01590">
    <property type="entry name" value="GAF"/>
    <property type="match status" value="1"/>
</dbReference>
<keyword evidence="5" id="KW-1185">Reference proteome</keyword>
<dbReference type="PROSITE" id="PS50887">
    <property type="entry name" value="GGDEF"/>
    <property type="match status" value="1"/>
</dbReference>
<feature type="domain" description="GGDEF" evidence="3">
    <location>
        <begin position="205"/>
        <end position="338"/>
    </location>
</feature>
<gene>
    <name evidence="4" type="ORF">Ga0061069_101384</name>
</gene>
<reference evidence="5" key="1">
    <citation type="submission" date="2015-08" db="EMBL/GenBank/DDBJ databases">
        <authorList>
            <person name="Varghese N."/>
        </authorList>
    </citation>
    <scope>NUCLEOTIDE SEQUENCE [LARGE SCALE GENOMIC DNA]</scope>
    <source>
        <strain evidence="5">DSM 18181</strain>
    </source>
</reference>
<dbReference type="PANTHER" id="PTHR45138:SF9">
    <property type="entry name" value="DIGUANYLATE CYCLASE DGCM-RELATED"/>
    <property type="match status" value="1"/>
</dbReference>
<dbReference type="InterPro" id="IPR003018">
    <property type="entry name" value="GAF"/>
</dbReference>
<dbReference type="RefSeq" id="WP_055449319.1">
    <property type="nucleotide sequence ID" value="NZ_CYHF01000001.1"/>
</dbReference>
<dbReference type="GO" id="GO:1902201">
    <property type="term" value="P:negative regulation of bacterial-type flagellum-dependent cell motility"/>
    <property type="evidence" value="ECO:0007669"/>
    <property type="project" value="TreeGrafter"/>
</dbReference>
<dbReference type="GO" id="GO:0052621">
    <property type="term" value="F:diguanylate cyclase activity"/>
    <property type="evidence" value="ECO:0007669"/>
    <property type="project" value="UniProtKB-EC"/>
</dbReference>
<dbReference type="Gene3D" id="3.30.450.40">
    <property type="match status" value="1"/>
</dbReference>
<dbReference type="SUPFAM" id="SSF55781">
    <property type="entry name" value="GAF domain-like"/>
    <property type="match status" value="1"/>
</dbReference>
<dbReference type="SMART" id="SM00065">
    <property type="entry name" value="GAF"/>
    <property type="match status" value="1"/>
</dbReference>
<accession>A0A0K6HSU5</accession>
<evidence type="ECO:0000256" key="1">
    <source>
        <dbReference type="ARBA" id="ARBA00012528"/>
    </source>
</evidence>
<evidence type="ECO:0000313" key="5">
    <source>
        <dbReference type="Proteomes" id="UP000183649"/>
    </source>
</evidence>
<dbReference type="AlphaFoldDB" id="A0A0K6HSU5"/>
<dbReference type="GO" id="GO:0005886">
    <property type="term" value="C:plasma membrane"/>
    <property type="evidence" value="ECO:0007669"/>
    <property type="project" value="TreeGrafter"/>
</dbReference>
<dbReference type="NCBIfam" id="TIGR00254">
    <property type="entry name" value="GGDEF"/>
    <property type="match status" value="1"/>
</dbReference>
<dbReference type="SUPFAM" id="SSF55073">
    <property type="entry name" value="Nucleotide cyclase"/>
    <property type="match status" value="1"/>
</dbReference>
<dbReference type="InterPro" id="IPR029016">
    <property type="entry name" value="GAF-like_dom_sf"/>
</dbReference>
<dbReference type="Pfam" id="PF00990">
    <property type="entry name" value="GGDEF"/>
    <property type="match status" value="1"/>
</dbReference>
<evidence type="ECO:0000313" key="4">
    <source>
        <dbReference type="EMBL" id="CUA93853.1"/>
    </source>
</evidence>
<protein>
    <recommendedName>
        <fullName evidence="1">diguanylate cyclase</fullName>
        <ecNumber evidence="1">2.7.7.65</ecNumber>
    </recommendedName>
</protein>
<dbReference type="InterPro" id="IPR029787">
    <property type="entry name" value="Nucleotide_cyclase"/>
</dbReference>
<dbReference type="InterPro" id="IPR050469">
    <property type="entry name" value="Diguanylate_Cyclase"/>
</dbReference>
<evidence type="ECO:0000259" key="3">
    <source>
        <dbReference type="PROSITE" id="PS50887"/>
    </source>
</evidence>
<dbReference type="EMBL" id="CYHF01000001">
    <property type="protein sequence ID" value="CUA93853.1"/>
    <property type="molecule type" value="Genomic_DNA"/>
</dbReference>
<name>A0A0K6HSU5_9BURK</name>
<organism evidence="4 5">
    <name type="scientific">Thiomonas bhubaneswarensis</name>
    <dbReference type="NCBI Taxonomy" id="339866"/>
    <lineage>
        <taxon>Bacteria</taxon>
        <taxon>Pseudomonadati</taxon>
        <taxon>Pseudomonadota</taxon>
        <taxon>Betaproteobacteria</taxon>
        <taxon>Burkholderiales</taxon>
        <taxon>Thiomonas</taxon>
    </lineage>
</organism>
<dbReference type="SMART" id="SM00267">
    <property type="entry name" value="GGDEF"/>
    <property type="match status" value="1"/>
</dbReference>
<evidence type="ECO:0000256" key="2">
    <source>
        <dbReference type="ARBA" id="ARBA00034247"/>
    </source>
</evidence>
<dbReference type="OrthoDB" id="5571399at2"/>
<dbReference type="CDD" id="cd01949">
    <property type="entry name" value="GGDEF"/>
    <property type="match status" value="1"/>
</dbReference>
<dbReference type="STRING" id="339866.GCA_001418255_00382"/>
<dbReference type="InterPro" id="IPR000160">
    <property type="entry name" value="GGDEF_dom"/>
</dbReference>